<dbReference type="InterPro" id="IPR005856">
    <property type="entry name" value="Cys_synth"/>
</dbReference>
<evidence type="ECO:0000256" key="4">
    <source>
        <dbReference type="ARBA" id="ARBA00012681"/>
    </source>
</evidence>
<evidence type="ECO:0000256" key="1">
    <source>
        <dbReference type="ARBA" id="ARBA00001933"/>
    </source>
</evidence>
<sequence>MTNSSFPGPVDNILELVGKTPMVRIERLNPNPRVRLFAKLEGFNPTGSIKDRIALKMIEQAEREGTLTPGKTILEPTSGNTGIGLAMIGAVKRYPVEIVMSEAVSIERRMMIQAFGAKVTLTDPKLGTDGAILKARQLVKDFPDRYFMPDQFSNEYNQLAHYEGTAVEILEQTRGEVDYFVSSLGTSGTLMGVGLALKERLPKVKIVSAHPVRGHYIQGLKNLEEAIVPAIYDPAKIDRHIMVESEDAFDLARRLALEEGIFAGMSSGAALWAARVLAGEVDGATIVTILPDRGDKYLSTGLFRV</sequence>
<accession>A0ABM7X1I7</accession>
<dbReference type="PROSITE" id="PS00901">
    <property type="entry name" value="CYS_SYNTHASE"/>
    <property type="match status" value="1"/>
</dbReference>
<evidence type="ECO:0000256" key="6">
    <source>
        <dbReference type="ARBA" id="ARBA00022679"/>
    </source>
</evidence>
<comment type="catalytic activity">
    <reaction evidence="9">
        <text>O-acetyl-L-serine + hydrogen sulfide = L-cysteine + acetate</text>
        <dbReference type="Rhea" id="RHEA:14829"/>
        <dbReference type="ChEBI" id="CHEBI:29919"/>
        <dbReference type="ChEBI" id="CHEBI:30089"/>
        <dbReference type="ChEBI" id="CHEBI:35235"/>
        <dbReference type="ChEBI" id="CHEBI:58340"/>
        <dbReference type="EC" id="2.5.1.47"/>
    </reaction>
</comment>
<dbReference type="RefSeq" id="WP_248354655.1">
    <property type="nucleotide sequence ID" value="NZ_AP025591.1"/>
</dbReference>
<dbReference type="NCBIfam" id="TIGR01136">
    <property type="entry name" value="cysKM"/>
    <property type="match status" value="1"/>
</dbReference>
<keyword evidence="12" id="KW-1185">Reference proteome</keyword>
<organism evidence="11 12">
    <name type="scientific">Anaeromyxobacter oryzae</name>
    <dbReference type="NCBI Taxonomy" id="2918170"/>
    <lineage>
        <taxon>Bacteria</taxon>
        <taxon>Pseudomonadati</taxon>
        <taxon>Myxococcota</taxon>
        <taxon>Myxococcia</taxon>
        <taxon>Myxococcales</taxon>
        <taxon>Cystobacterineae</taxon>
        <taxon>Anaeromyxobacteraceae</taxon>
        <taxon>Anaeromyxobacter</taxon>
    </lineage>
</organism>
<dbReference type="InterPro" id="IPR036052">
    <property type="entry name" value="TrpB-like_PALP_sf"/>
</dbReference>
<dbReference type="InterPro" id="IPR050214">
    <property type="entry name" value="Cys_Synth/Cystath_Beta-Synth"/>
</dbReference>
<evidence type="ECO:0000259" key="10">
    <source>
        <dbReference type="Pfam" id="PF00291"/>
    </source>
</evidence>
<evidence type="ECO:0000256" key="8">
    <source>
        <dbReference type="ARBA" id="ARBA00023192"/>
    </source>
</evidence>
<gene>
    <name evidence="11" type="ORF">AMOR_46360</name>
</gene>
<dbReference type="EC" id="2.5.1.47" evidence="4"/>
<reference evidence="12" key="1">
    <citation type="journal article" date="2022" name="Int. J. Syst. Evol. Microbiol.">
        <title>Anaeromyxobacter oryzae sp. nov., Anaeromyxobacter diazotrophicus sp. nov. and Anaeromyxobacter paludicola sp. nov., isolated from paddy soils.</title>
        <authorList>
            <person name="Itoh H."/>
            <person name="Xu Z."/>
            <person name="Mise K."/>
            <person name="Masuda Y."/>
            <person name="Ushijima N."/>
            <person name="Hayakawa C."/>
            <person name="Shiratori Y."/>
            <person name="Senoo K."/>
        </authorList>
    </citation>
    <scope>NUCLEOTIDE SEQUENCE [LARGE SCALE GENOMIC DNA]</scope>
    <source>
        <strain evidence="12">Red232</strain>
    </source>
</reference>
<keyword evidence="8" id="KW-0198">Cysteine biosynthesis</keyword>
<keyword evidence="6" id="KW-0808">Transferase</keyword>
<comment type="similarity">
    <text evidence="3">Belongs to the cysteine synthase/cystathionine beta-synthase family.</text>
</comment>
<feature type="domain" description="Tryptophan synthase beta chain-like PALP" evidence="10">
    <location>
        <begin position="14"/>
        <end position="292"/>
    </location>
</feature>
<evidence type="ECO:0000256" key="9">
    <source>
        <dbReference type="ARBA" id="ARBA00047931"/>
    </source>
</evidence>
<evidence type="ECO:0000256" key="3">
    <source>
        <dbReference type="ARBA" id="ARBA00007103"/>
    </source>
</evidence>
<dbReference type="Pfam" id="PF00291">
    <property type="entry name" value="PALP"/>
    <property type="match status" value="1"/>
</dbReference>
<comment type="pathway">
    <text evidence="2">Amino-acid biosynthesis; L-cysteine biosynthesis; L-cysteine from L-serine: step 2/2.</text>
</comment>
<dbReference type="CDD" id="cd01561">
    <property type="entry name" value="CBS_like"/>
    <property type="match status" value="1"/>
</dbReference>
<keyword evidence="7" id="KW-0663">Pyridoxal phosphate</keyword>
<dbReference type="PANTHER" id="PTHR10314">
    <property type="entry name" value="CYSTATHIONINE BETA-SYNTHASE"/>
    <property type="match status" value="1"/>
</dbReference>
<proteinExistence type="inferred from homology"/>
<dbReference type="SUPFAM" id="SSF53686">
    <property type="entry name" value="Tryptophan synthase beta subunit-like PLP-dependent enzymes"/>
    <property type="match status" value="1"/>
</dbReference>
<dbReference type="InterPro" id="IPR001926">
    <property type="entry name" value="TrpB-like_PALP"/>
</dbReference>
<evidence type="ECO:0000256" key="2">
    <source>
        <dbReference type="ARBA" id="ARBA00004962"/>
    </source>
</evidence>
<protein>
    <recommendedName>
        <fullName evidence="4">cysteine synthase</fullName>
        <ecNumber evidence="4">2.5.1.47</ecNumber>
    </recommendedName>
</protein>
<evidence type="ECO:0000313" key="11">
    <source>
        <dbReference type="EMBL" id="BDG05640.1"/>
    </source>
</evidence>
<evidence type="ECO:0000313" key="12">
    <source>
        <dbReference type="Proteomes" id="UP001162891"/>
    </source>
</evidence>
<comment type="cofactor">
    <cofactor evidence="1">
        <name>pyridoxal 5'-phosphate</name>
        <dbReference type="ChEBI" id="CHEBI:597326"/>
    </cofactor>
</comment>
<evidence type="ECO:0000256" key="7">
    <source>
        <dbReference type="ARBA" id="ARBA00022898"/>
    </source>
</evidence>
<name>A0ABM7X1I7_9BACT</name>
<evidence type="ECO:0000256" key="5">
    <source>
        <dbReference type="ARBA" id="ARBA00022605"/>
    </source>
</evidence>
<keyword evidence="5" id="KW-0028">Amino-acid biosynthesis</keyword>
<dbReference type="EMBL" id="AP025591">
    <property type="protein sequence ID" value="BDG05640.1"/>
    <property type="molecule type" value="Genomic_DNA"/>
</dbReference>
<dbReference type="InterPro" id="IPR001216">
    <property type="entry name" value="P-phosphate_BS"/>
</dbReference>
<dbReference type="Gene3D" id="3.40.50.1100">
    <property type="match status" value="2"/>
</dbReference>
<dbReference type="Proteomes" id="UP001162891">
    <property type="component" value="Chromosome"/>
</dbReference>